<dbReference type="CDD" id="cd20292">
    <property type="entry name" value="cupin_QdtA-like"/>
    <property type="match status" value="1"/>
</dbReference>
<dbReference type="EMBL" id="VAUV01000004">
    <property type="protein sequence ID" value="TLD71643.1"/>
    <property type="molecule type" value="Genomic_DNA"/>
</dbReference>
<dbReference type="OrthoDB" id="9795513at2"/>
<dbReference type="InterPro" id="IPR008894">
    <property type="entry name" value="QdtA_cupin_dom"/>
</dbReference>
<keyword evidence="4" id="KW-1185">Reference proteome</keyword>
<reference evidence="3 4" key="1">
    <citation type="submission" date="2019-05" db="EMBL/GenBank/DDBJ databases">
        <title>Verrucobacter flavum gen. nov., sp. nov. a new member of the family Verrucomicrobiaceae.</title>
        <authorList>
            <person name="Szuroczki S."/>
            <person name="Abbaszade G."/>
            <person name="Szabo A."/>
            <person name="Felfoldi T."/>
            <person name="Schumann P."/>
            <person name="Boka K."/>
            <person name="Keki Z."/>
            <person name="Toumi M."/>
            <person name="Toth E."/>
        </authorList>
    </citation>
    <scope>NUCLEOTIDE SEQUENCE [LARGE SCALE GENOMIC DNA]</scope>
    <source>
        <strain evidence="3 4">MG-N-17</strain>
    </source>
</reference>
<sequence length="205" mass="22837">MATRGNRKRNFIGQTAYTRQGGRVKEEKRKKSMPNPAERLIFGGIQPMNVPTPDQANSESDSRPDPGGWNLIDLPHARDSRGSMTFIEHLEPLPFKIKRVYYILDVAPGATRGHHAHRAQEQIIIALSGEFTVHIDNGLGQKASIPLGNPHQGLLFGPMHWHHLSDFSAGAVCLILSSCAFKDEDYIRDHGQFMAEFASRRDASS</sequence>
<protein>
    <submittedName>
        <fullName evidence="3">WxcM-like domain-containing protein</fullName>
    </submittedName>
</protein>
<evidence type="ECO:0000313" key="3">
    <source>
        <dbReference type="EMBL" id="TLD71643.1"/>
    </source>
</evidence>
<organism evidence="3 4">
    <name type="scientific">Phragmitibacter flavus</name>
    <dbReference type="NCBI Taxonomy" id="2576071"/>
    <lineage>
        <taxon>Bacteria</taxon>
        <taxon>Pseudomonadati</taxon>
        <taxon>Verrucomicrobiota</taxon>
        <taxon>Verrucomicrobiia</taxon>
        <taxon>Verrucomicrobiales</taxon>
        <taxon>Verrucomicrobiaceae</taxon>
        <taxon>Phragmitibacter</taxon>
    </lineage>
</organism>
<accession>A0A5R8KH47</accession>
<evidence type="ECO:0000313" key="4">
    <source>
        <dbReference type="Proteomes" id="UP000306196"/>
    </source>
</evidence>
<proteinExistence type="predicted"/>
<dbReference type="InterPro" id="IPR011051">
    <property type="entry name" value="RmlC_Cupin_sf"/>
</dbReference>
<feature type="domain" description="Sugar 3,4-ketoisomerase QdtA cupin" evidence="2">
    <location>
        <begin position="70"/>
        <end position="195"/>
    </location>
</feature>
<dbReference type="InterPro" id="IPR014710">
    <property type="entry name" value="RmlC-like_jellyroll"/>
</dbReference>
<dbReference type="Gene3D" id="2.60.120.10">
    <property type="entry name" value="Jelly Rolls"/>
    <property type="match status" value="1"/>
</dbReference>
<dbReference type="SUPFAM" id="SSF51182">
    <property type="entry name" value="RmlC-like cupins"/>
    <property type="match status" value="1"/>
</dbReference>
<dbReference type="Proteomes" id="UP000306196">
    <property type="component" value="Unassembled WGS sequence"/>
</dbReference>
<name>A0A5R8KH47_9BACT</name>
<evidence type="ECO:0000259" key="2">
    <source>
        <dbReference type="Pfam" id="PF05523"/>
    </source>
</evidence>
<evidence type="ECO:0000256" key="1">
    <source>
        <dbReference type="SAM" id="MobiDB-lite"/>
    </source>
</evidence>
<gene>
    <name evidence="3" type="ORF">FEM03_05755</name>
</gene>
<dbReference type="Pfam" id="PF05523">
    <property type="entry name" value="FdtA"/>
    <property type="match status" value="1"/>
</dbReference>
<dbReference type="AlphaFoldDB" id="A0A5R8KH47"/>
<feature type="compositionally biased region" description="Basic residues" evidence="1">
    <location>
        <begin position="1"/>
        <end position="10"/>
    </location>
</feature>
<feature type="region of interest" description="Disordered" evidence="1">
    <location>
        <begin position="1"/>
        <end position="71"/>
    </location>
</feature>
<comment type="caution">
    <text evidence="3">The sequence shown here is derived from an EMBL/GenBank/DDBJ whole genome shotgun (WGS) entry which is preliminary data.</text>
</comment>